<organism evidence="1 2">
    <name type="scientific">Bythopirellula polymerisocia</name>
    <dbReference type="NCBI Taxonomy" id="2528003"/>
    <lineage>
        <taxon>Bacteria</taxon>
        <taxon>Pseudomonadati</taxon>
        <taxon>Planctomycetota</taxon>
        <taxon>Planctomycetia</taxon>
        <taxon>Pirellulales</taxon>
        <taxon>Lacipirellulaceae</taxon>
        <taxon>Bythopirellula</taxon>
    </lineage>
</organism>
<protein>
    <submittedName>
        <fullName evidence="1">Uncharacterized protein</fullName>
    </submittedName>
</protein>
<comment type="caution">
    <text evidence="1">The sequence shown here is derived from an EMBL/GenBank/DDBJ whole genome shotgun (WGS) entry which is preliminary data.</text>
</comment>
<name>A0A5C6CYL1_9BACT</name>
<dbReference type="Proteomes" id="UP000318437">
    <property type="component" value="Unassembled WGS sequence"/>
</dbReference>
<reference evidence="1 2" key="1">
    <citation type="submission" date="2019-02" db="EMBL/GenBank/DDBJ databases">
        <title>Deep-cultivation of Planctomycetes and their phenomic and genomic characterization uncovers novel biology.</title>
        <authorList>
            <person name="Wiegand S."/>
            <person name="Jogler M."/>
            <person name="Boedeker C."/>
            <person name="Pinto D."/>
            <person name="Vollmers J."/>
            <person name="Rivas-Marin E."/>
            <person name="Kohn T."/>
            <person name="Peeters S.H."/>
            <person name="Heuer A."/>
            <person name="Rast P."/>
            <person name="Oberbeckmann S."/>
            <person name="Bunk B."/>
            <person name="Jeske O."/>
            <person name="Meyerdierks A."/>
            <person name="Storesund J.E."/>
            <person name="Kallscheuer N."/>
            <person name="Luecker S."/>
            <person name="Lage O.M."/>
            <person name="Pohl T."/>
            <person name="Merkel B.J."/>
            <person name="Hornburger P."/>
            <person name="Mueller R.-W."/>
            <person name="Bruemmer F."/>
            <person name="Labrenz M."/>
            <person name="Spormann A.M."/>
            <person name="Op Den Camp H."/>
            <person name="Overmann J."/>
            <person name="Amann R."/>
            <person name="Jetten M.S.M."/>
            <person name="Mascher T."/>
            <person name="Medema M.H."/>
            <person name="Devos D.P."/>
            <person name="Kaster A.-K."/>
            <person name="Ovreas L."/>
            <person name="Rohde M."/>
            <person name="Galperin M.Y."/>
            <person name="Jogler C."/>
        </authorList>
    </citation>
    <scope>NUCLEOTIDE SEQUENCE [LARGE SCALE GENOMIC DNA]</scope>
    <source>
        <strain evidence="1 2">Pla144</strain>
    </source>
</reference>
<accession>A0A5C6CYL1</accession>
<sequence>MVLLLALMVILWSGFSYWSEYSDNAARIARERLAPPVGVRCQIVFSGEDLGIERMPPTPAMVNGATNSVTGKIVDQSERWIVLASESTDERSATKIWIPRERVLLIRVDN</sequence>
<evidence type="ECO:0000313" key="2">
    <source>
        <dbReference type="Proteomes" id="UP000318437"/>
    </source>
</evidence>
<evidence type="ECO:0000313" key="1">
    <source>
        <dbReference type="EMBL" id="TWU29712.1"/>
    </source>
</evidence>
<gene>
    <name evidence="1" type="ORF">Pla144_04910</name>
</gene>
<proteinExistence type="predicted"/>
<dbReference type="EMBL" id="SJPS01000001">
    <property type="protein sequence ID" value="TWU29712.1"/>
    <property type="molecule type" value="Genomic_DNA"/>
</dbReference>
<keyword evidence="2" id="KW-1185">Reference proteome</keyword>
<dbReference type="AlphaFoldDB" id="A0A5C6CYL1"/>